<evidence type="ECO:0000313" key="1">
    <source>
        <dbReference type="EMBL" id="GHO51734.1"/>
    </source>
</evidence>
<name>A0ABQ3UG94_9CHLR</name>
<gene>
    <name evidence="1" type="ORF">KSB_02090</name>
</gene>
<evidence type="ECO:0000313" key="2">
    <source>
        <dbReference type="Proteomes" id="UP000654345"/>
    </source>
</evidence>
<dbReference type="SUPFAM" id="SSF54909">
    <property type="entry name" value="Dimeric alpha+beta barrel"/>
    <property type="match status" value="1"/>
</dbReference>
<dbReference type="Gene3D" id="3.30.70.100">
    <property type="match status" value="1"/>
</dbReference>
<protein>
    <recommendedName>
        <fullName evidence="3">ABM domain-containing protein</fullName>
    </recommendedName>
</protein>
<accession>A0ABQ3UG94</accession>
<dbReference type="InterPro" id="IPR011008">
    <property type="entry name" value="Dimeric_a/b-barrel"/>
</dbReference>
<evidence type="ECO:0008006" key="3">
    <source>
        <dbReference type="Google" id="ProtNLM"/>
    </source>
</evidence>
<reference evidence="1 2" key="1">
    <citation type="journal article" date="2021" name="Int. J. Syst. Evol. Microbiol.">
        <title>Reticulibacter mediterranei gen. nov., sp. nov., within the new family Reticulibacteraceae fam. nov., and Ktedonospora formicarum gen. nov., sp. nov., Ktedonobacter robiniae sp. nov., Dictyobacter formicarum sp. nov. and Dictyobacter arantiisoli sp. nov., belonging to the class Ktedonobacteria.</title>
        <authorList>
            <person name="Yabe S."/>
            <person name="Zheng Y."/>
            <person name="Wang C.M."/>
            <person name="Sakai Y."/>
            <person name="Abe K."/>
            <person name="Yokota A."/>
            <person name="Donadio S."/>
            <person name="Cavaletti L."/>
            <person name="Monciardini P."/>
        </authorList>
    </citation>
    <scope>NUCLEOTIDE SEQUENCE [LARGE SCALE GENOMIC DNA]</scope>
    <source>
        <strain evidence="1 2">SOSP1-30</strain>
    </source>
</reference>
<organism evidence="1 2">
    <name type="scientific">Ktedonobacter robiniae</name>
    <dbReference type="NCBI Taxonomy" id="2778365"/>
    <lineage>
        <taxon>Bacteria</taxon>
        <taxon>Bacillati</taxon>
        <taxon>Chloroflexota</taxon>
        <taxon>Ktedonobacteria</taxon>
        <taxon>Ktedonobacterales</taxon>
        <taxon>Ktedonobacteraceae</taxon>
        <taxon>Ktedonobacter</taxon>
    </lineage>
</organism>
<comment type="caution">
    <text evidence="1">The sequence shown here is derived from an EMBL/GenBank/DDBJ whole genome shotgun (WGS) entry which is preliminary data.</text>
</comment>
<keyword evidence="2" id="KW-1185">Reference proteome</keyword>
<dbReference type="EMBL" id="BNJG01000001">
    <property type="protein sequence ID" value="GHO51734.1"/>
    <property type="molecule type" value="Genomic_DNA"/>
</dbReference>
<proteinExistence type="predicted"/>
<dbReference type="Proteomes" id="UP000654345">
    <property type="component" value="Unassembled WGS sequence"/>
</dbReference>
<dbReference type="RefSeq" id="WP_201368711.1">
    <property type="nucleotide sequence ID" value="NZ_BNJG01000001.1"/>
</dbReference>
<sequence length="96" mass="11225">MFIFYSIHYPQPEKEELLVQSMHEFGELMKKQPGNLFQAPYPFKDPEKGTLMGISIWESREAFQVALPILQSARQNSSSREWETKPPEVYMLDSTL</sequence>